<accession>A0ABQ4M0J1</accession>
<comment type="caution">
    <text evidence="1">The sequence shown here is derived from an EMBL/GenBank/DDBJ whole genome shotgun (WGS) entry which is preliminary data.</text>
</comment>
<protein>
    <submittedName>
        <fullName evidence="1">Uncharacterized protein</fullName>
    </submittedName>
</protein>
<keyword evidence="2" id="KW-1185">Reference proteome</keyword>
<proteinExistence type="predicted"/>
<sequence>MEKNERVKLSQWDALMLEGLRAYGWSDEELLRRVRERDLPKDTSMFEFDYQALAEWAAAEPELFRSAVTNGYSIKYNTLGGLRSWILVACGFEPEVIREPGHEAVIAELTPEQKERLASVMSFGWVIREEAGKPGVYRIEPLQRG</sequence>
<evidence type="ECO:0000313" key="1">
    <source>
        <dbReference type="EMBL" id="GIO68908.1"/>
    </source>
</evidence>
<organism evidence="1 2">
    <name type="scientific">Paenibacillus cookii</name>
    <dbReference type="NCBI Taxonomy" id="157839"/>
    <lineage>
        <taxon>Bacteria</taxon>
        <taxon>Bacillati</taxon>
        <taxon>Bacillota</taxon>
        <taxon>Bacilli</taxon>
        <taxon>Bacillales</taxon>
        <taxon>Paenibacillaceae</taxon>
        <taxon>Paenibacillus</taxon>
    </lineage>
</organism>
<evidence type="ECO:0000313" key="2">
    <source>
        <dbReference type="Proteomes" id="UP000680638"/>
    </source>
</evidence>
<dbReference type="EMBL" id="BORW01000023">
    <property type="protein sequence ID" value="GIO68908.1"/>
    <property type="molecule type" value="Genomic_DNA"/>
</dbReference>
<dbReference type="RefSeq" id="WP_212951465.1">
    <property type="nucleotide sequence ID" value="NZ_BORW01000023.1"/>
</dbReference>
<dbReference type="Proteomes" id="UP000680638">
    <property type="component" value="Unassembled WGS sequence"/>
</dbReference>
<name>A0ABQ4M0J1_9BACL</name>
<gene>
    <name evidence="1" type="ORF">J21TS3_37290</name>
</gene>
<reference evidence="1 2" key="1">
    <citation type="submission" date="2021-03" db="EMBL/GenBank/DDBJ databases">
        <title>Antimicrobial resistance genes in bacteria isolated from Japanese honey, and their potential for conferring macrolide and lincosamide resistance in the American foulbrood pathogen Paenibacillus larvae.</title>
        <authorList>
            <person name="Okamoto M."/>
            <person name="Kumagai M."/>
            <person name="Kanamori H."/>
            <person name="Takamatsu D."/>
        </authorList>
    </citation>
    <scope>NUCLEOTIDE SEQUENCE [LARGE SCALE GENOMIC DNA]</scope>
    <source>
        <strain evidence="1 2">J21TS3</strain>
    </source>
</reference>